<keyword evidence="12" id="KW-1185">Reference proteome</keyword>
<keyword evidence="9" id="KW-0732">Signal</keyword>
<dbReference type="PANTHER" id="PTHR10835">
    <property type="entry name" value="SQUALENE MONOOXYGENASE"/>
    <property type="match status" value="1"/>
</dbReference>
<dbReference type="EMBL" id="JARKIB010000052">
    <property type="protein sequence ID" value="KAJ7754554.1"/>
    <property type="molecule type" value="Genomic_DNA"/>
</dbReference>
<keyword evidence="8" id="KW-0256">Endoplasmic reticulum</keyword>
<feature type="signal peptide" evidence="9">
    <location>
        <begin position="1"/>
        <end position="25"/>
    </location>
</feature>
<evidence type="ECO:0000256" key="9">
    <source>
        <dbReference type="SAM" id="SignalP"/>
    </source>
</evidence>
<keyword evidence="6 8" id="KW-0560">Oxidoreductase</keyword>
<dbReference type="Pfam" id="PF08491">
    <property type="entry name" value="SE"/>
    <property type="match status" value="1"/>
</dbReference>
<dbReference type="InterPro" id="IPR040125">
    <property type="entry name" value="Squalene_monox"/>
</dbReference>
<sequence length="78" mass="8763">MRHPLTGGGMTVGLNDVLLLRFLLALKDPIQPTGVLRKWHWQRKSLASTVNISRPRCAIFLAAMGTTWPSWGRMPQIP</sequence>
<keyword evidence="5" id="KW-0492">Microsome</keyword>
<organism evidence="11 12">
    <name type="scientific">Mycena metata</name>
    <dbReference type="NCBI Taxonomy" id="1033252"/>
    <lineage>
        <taxon>Eukaryota</taxon>
        <taxon>Fungi</taxon>
        <taxon>Dikarya</taxon>
        <taxon>Basidiomycota</taxon>
        <taxon>Agaricomycotina</taxon>
        <taxon>Agaricomycetes</taxon>
        <taxon>Agaricomycetidae</taxon>
        <taxon>Agaricales</taxon>
        <taxon>Marasmiineae</taxon>
        <taxon>Mycenaceae</taxon>
        <taxon>Mycena</taxon>
    </lineage>
</organism>
<feature type="domain" description="Squalene epoxidase" evidence="10">
    <location>
        <begin position="1"/>
        <end position="52"/>
    </location>
</feature>
<comment type="subcellular location">
    <subcellularLocation>
        <location evidence="8">Endoplasmic reticulum membrane</location>
        <topology evidence="8">Multi-pass membrane protein</topology>
    </subcellularLocation>
    <subcellularLocation>
        <location evidence="2">Microsome membrane</location>
    </subcellularLocation>
</comment>
<reference evidence="11" key="1">
    <citation type="submission" date="2023-03" db="EMBL/GenBank/DDBJ databases">
        <title>Massive genome expansion in bonnet fungi (Mycena s.s.) driven by repeated elements and novel gene families across ecological guilds.</title>
        <authorList>
            <consortium name="Lawrence Berkeley National Laboratory"/>
            <person name="Harder C.B."/>
            <person name="Miyauchi S."/>
            <person name="Viragh M."/>
            <person name="Kuo A."/>
            <person name="Thoen E."/>
            <person name="Andreopoulos B."/>
            <person name="Lu D."/>
            <person name="Skrede I."/>
            <person name="Drula E."/>
            <person name="Henrissat B."/>
            <person name="Morin E."/>
            <person name="Kohler A."/>
            <person name="Barry K."/>
            <person name="LaButti K."/>
            <person name="Morin E."/>
            <person name="Salamov A."/>
            <person name="Lipzen A."/>
            <person name="Mereny Z."/>
            <person name="Hegedus B."/>
            <person name="Baldrian P."/>
            <person name="Stursova M."/>
            <person name="Weitz H."/>
            <person name="Taylor A."/>
            <person name="Grigoriev I.V."/>
            <person name="Nagy L.G."/>
            <person name="Martin F."/>
            <person name="Kauserud H."/>
        </authorList>
    </citation>
    <scope>NUCLEOTIDE SEQUENCE</scope>
    <source>
        <strain evidence="11">CBHHK182m</strain>
    </source>
</reference>
<keyword evidence="4 8" id="KW-0274">FAD</keyword>
<dbReference type="GO" id="GO:0016126">
    <property type="term" value="P:sterol biosynthetic process"/>
    <property type="evidence" value="ECO:0007669"/>
    <property type="project" value="UniProtKB-UniRule"/>
</dbReference>
<keyword evidence="7" id="KW-0472">Membrane</keyword>
<feature type="chain" id="PRO_5042240748" description="Squalene monooxygenase" evidence="9">
    <location>
        <begin position="26"/>
        <end position="78"/>
    </location>
</feature>
<protein>
    <recommendedName>
        <fullName evidence="8">Squalene monooxygenase</fullName>
        <ecNumber evidence="8">1.14.14.17</ecNumber>
    </recommendedName>
</protein>
<evidence type="ECO:0000256" key="5">
    <source>
        <dbReference type="ARBA" id="ARBA00022848"/>
    </source>
</evidence>
<dbReference type="AlphaFoldDB" id="A0AAD7NC58"/>
<gene>
    <name evidence="11" type="ORF">B0H16DRAFT_1542748</name>
</gene>
<dbReference type="GO" id="GO:0004506">
    <property type="term" value="F:squalene monooxygenase activity"/>
    <property type="evidence" value="ECO:0007669"/>
    <property type="project" value="UniProtKB-UniRule"/>
</dbReference>
<dbReference type="EC" id="1.14.14.17" evidence="8"/>
<comment type="catalytic activity">
    <reaction evidence="8">
        <text>squalene + reduced [NADPH--hemoprotein reductase] + O2 = (S)-2,3-epoxysqualene + oxidized [NADPH--hemoprotein reductase] + H2O + H(+)</text>
        <dbReference type="Rhea" id="RHEA:25282"/>
        <dbReference type="Rhea" id="RHEA-COMP:11964"/>
        <dbReference type="Rhea" id="RHEA-COMP:11965"/>
        <dbReference type="ChEBI" id="CHEBI:15377"/>
        <dbReference type="ChEBI" id="CHEBI:15378"/>
        <dbReference type="ChEBI" id="CHEBI:15379"/>
        <dbReference type="ChEBI" id="CHEBI:15440"/>
        <dbReference type="ChEBI" id="CHEBI:15441"/>
        <dbReference type="ChEBI" id="CHEBI:57618"/>
        <dbReference type="ChEBI" id="CHEBI:58210"/>
        <dbReference type="EC" id="1.14.14.17"/>
    </reaction>
</comment>
<evidence type="ECO:0000256" key="6">
    <source>
        <dbReference type="ARBA" id="ARBA00023002"/>
    </source>
</evidence>
<dbReference type="GO" id="GO:0005789">
    <property type="term" value="C:endoplasmic reticulum membrane"/>
    <property type="evidence" value="ECO:0007669"/>
    <property type="project" value="UniProtKB-SubCell"/>
</dbReference>
<comment type="similarity">
    <text evidence="8">Belongs to the squalene monooxygenase family.</text>
</comment>
<evidence type="ECO:0000313" key="11">
    <source>
        <dbReference type="EMBL" id="KAJ7754554.1"/>
    </source>
</evidence>
<evidence type="ECO:0000259" key="10">
    <source>
        <dbReference type="Pfam" id="PF08491"/>
    </source>
</evidence>
<evidence type="ECO:0000256" key="3">
    <source>
        <dbReference type="ARBA" id="ARBA00022630"/>
    </source>
</evidence>
<evidence type="ECO:0000256" key="7">
    <source>
        <dbReference type="ARBA" id="ARBA00023136"/>
    </source>
</evidence>
<dbReference type="InterPro" id="IPR013698">
    <property type="entry name" value="Squalene_epoxidase"/>
</dbReference>
<proteinExistence type="inferred from homology"/>
<dbReference type="GO" id="GO:0050660">
    <property type="term" value="F:flavin adenine dinucleotide binding"/>
    <property type="evidence" value="ECO:0007669"/>
    <property type="project" value="UniProtKB-UniRule"/>
</dbReference>
<evidence type="ECO:0000256" key="4">
    <source>
        <dbReference type="ARBA" id="ARBA00022827"/>
    </source>
</evidence>
<dbReference type="PANTHER" id="PTHR10835:SF0">
    <property type="entry name" value="SQUALENE MONOOXYGENASE"/>
    <property type="match status" value="1"/>
</dbReference>
<evidence type="ECO:0000256" key="1">
    <source>
        <dbReference type="ARBA" id="ARBA00001974"/>
    </source>
</evidence>
<comment type="function">
    <text evidence="8">Catalyzes the stereospecific oxidation of squalene to (S)-2,3-epoxysqualene, and is considered to be a rate-limiting enzyme in steroid biosynthesis.</text>
</comment>
<dbReference type="Proteomes" id="UP001215598">
    <property type="component" value="Unassembled WGS sequence"/>
</dbReference>
<comment type="caution">
    <text evidence="11">The sequence shown here is derived from an EMBL/GenBank/DDBJ whole genome shotgun (WGS) entry which is preliminary data.</text>
</comment>
<comment type="cofactor">
    <cofactor evidence="1 8">
        <name>FAD</name>
        <dbReference type="ChEBI" id="CHEBI:57692"/>
    </cofactor>
</comment>
<accession>A0AAD7NC58</accession>
<keyword evidence="3 8" id="KW-0285">Flavoprotein</keyword>
<evidence type="ECO:0000313" key="12">
    <source>
        <dbReference type="Proteomes" id="UP001215598"/>
    </source>
</evidence>
<evidence type="ECO:0000256" key="8">
    <source>
        <dbReference type="RuleBase" id="RU367121"/>
    </source>
</evidence>
<evidence type="ECO:0000256" key="2">
    <source>
        <dbReference type="ARBA" id="ARBA00004524"/>
    </source>
</evidence>
<name>A0AAD7NC58_9AGAR</name>